<evidence type="ECO:0000313" key="2">
    <source>
        <dbReference type="Proteomes" id="UP000032305"/>
    </source>
</evidence>
<comment type="caution">
    <text evidence="1">The sequence shown here is derived from an EMBL/GenBank/DDBJ whole genome shotgun (WGS) entry which is preliminary data.</text>
</comment>
<dbReference type="EMBL" id="BBPI01000097">
    <property type="protein sequence ID" value="GAM02723.1"/>
    <property type="molecule type" value="Genomic_DNA"/>
</dbReference>
<dbReference type="RefSeq" id="WP_042490879.1">
    <property type="nucleotide sequence ID" value="NZ_BBPI01000097.1"/>
</dbReference>
<proteinExistence type="predicted"/>
<dbReference type="AlphaFoldDB" id="A0A0A1WBF9"/>
<dbReference type="OrthoDB" id="7547066at2"/>
<reference evidence="1 2" key="1">
    <citation type="submission" date="2014-11" db="EMBL/GenBank/DDBJ databases">
        <title>Whole genome shotgun sequence of Sphingomonas parapaucimobilis NBRC 15100.</title>
        <authorList>
            <person name="Katano-Makiyama Y."/>
            <person name="Hosoyama A."/>
            <person name="Hashimoto M."/>
            <person name="Hosoyama Y."/>
            <person name="Noguchi M."/>
            <person name="Numata M."/>
            <person name="Tsuchikane K."/>
            <person name="Hirakata S."/>
            <person name="Uohara A."/>
            <person name="Shimodaira J."/>
            <person name="Ohji S."/>
            <person name="Ichikawa N."/>
            <person name="Kimura A."/>
            <person name="Yamazoe A."/>
            <person name="Fujita N."/>
        </authorList>
    </citation>
    <scope>NUCLEOTIDE SEQUENCE [LARGE SCALE GENOMIC DNA]</scope>
    <source>
        <strain evidence="1 2">NBRC 15100</strain>
    </source>
</reference>
<keyword evidence="2" id="KW-1185">Reference proteome</keyword>
<dbReference type="Proteomes" id="UP000032305">
    <property type="component" value="Unassembled WGS sequence"/>
</dbReference>
<organism evidence="1 2">
    <name type="scientific">Sphingomonas parapaucimobilis NBRC 15100</name>
    <dbReference type="NCBI Taxonomy" id="1219049"/>
    <lineage>
        <taxon>Bacteria</taxon>
        <taxon>Pseudomonadati</taxon>
        <taxon>Pseudomonadota</taxon>
        <taxon>Alphaproteobacteria</taxon>
        <taxon>Sphingomonadales</taxon>
        <taxon>Sphingomonadaceae</taxon>
        <taxon>Sphingomonas</taxon>
    </lineage>
</organism>
<gene>
    <name evidence="1" type="ORF">SP5_097_00650</name>
</gene>
<evidence type="ECO:0000313" key="1">
    <source>
        <dbReference type="EMBL" id="GAM02723.1"/>
    </source>
</evidence>
<name>A0A0A1WBF9_9SPHN</name>
<accession>A0A0A1WBF9</accession>
<dbReference type="eggNOG" id="ENOG50314ZK">
    <property type="taxonomic scope" value="Bacteria"/>
</dbReference>
<sequence>MTALPEWLAPGAVADRLFDVRAEAGRGIGFGLVRPRRSGLDNAMSQIAFAKLNPVKPSKDTPRTACGWPVTARDYRIIPAPGVPDVGSFERLFSEYDAAVQPHQKLLGAVFTFPFDRDVPVHDAFGAVLSYVALRLGRERRLTSLVVAHAPCDQLAEEAPHAHAIVLGRTHRASGWGPTHPDLAESEHAMWAEDWADFSARWALTLGQ</sequence>
<protein>
    <submittedName>
        <fullName evidence="1">Uncharacterized protein</fullName>
    </submittedName>
</protein>